<dbReference type="Proteomes" id="UP000321750">
    <property type="component" value="Unassembled WGS sequence"/>
</dbReference>
<reference evidence="1 2" key="1">
    <citation type="submission" date="2019-07" db="EMBL/GenBank/DDBJ databases">
        <title>Whole genome shotgun sequence of Methylobacterium gnaphalii NBRC 107716.</title>
        <authorList>
            <person name="Hosoyama A."/>
            <person name="Uohara A."/>
            <person name="Ohji S."/>
            <person name="Ichikawa N."/>
        </authorList>
    </citation>
    <scope>NUCLEOTIDE SEQUENCE [LARGE SCALE GENOMIC DNA]</scope>
    <source>
        <strain evidence="1 2">NBRC 107716</strain>
    </source>
</reference>
<dbReference type="AlphaFoldDB" id="A0A512JRT6"/>
<evidence type="ECO:0000313" key="2">
    <source>
        <dbReference type="Proteomes" id="UP000321750"/>
    </source>
</evidence>
<sequence>MLEILCYGGRLDNKLPNDGWDFRGRGDVQATGRDNAQRANGRLQDLGYLTKALLTPSGVWLWRLSFTGVQGLLQPNTRPA</sequence>
<comment type="caution">
    <text evidence="1">The sequence shown here is derived from an EMBL/GenBank/DDBJ whole genome shotgun (WGS) entry which is preliminary data.</text>
</comment>
<protein>
    <submittedName>
        <fullName evidence="1">Uncharacterized protein</fullName>
    </submittedName>
</protein>
<keyword evidence="2" id="KW-1185">Reference proteome</keyword>
<proteinExistence type="predicted"/>
<evidence type="ECO:0000313" key="1">
    <source>
        <dbReference type="EMBL" id="GEP12668.1"/>
    </source>
</evidence>
<gene>
    <name evidence="1" type="ORF">MGN01_45130</name>
</gene>
<accession>A0A512JRT6</accession>
<dbReference type="EMBL" id="BJZV01000057">
    <property type="protein sequence ID" value="GEP12668.1"/>
    <property type="molecule type" value="Genomic_DNA"/>
</dbReference>
<name>A0A512JRT6_9HYPH</name>
<organism evidence="1 2">
    <name type="scientific">Methylobacterium gnaphalii</name>
    <dbReference type="NCBI Taxonomy" id="1010610"/>
    <lineage>
        <taxon>Bacteria</taxon>
        <taxon>Pseudomonadati</taxon>
        <taxon>Pseudomonadota</taxon>
        <taxon>Alphaproteobacteria</taxon>
        <taxon>Hyphomicrobiales</taxon>
        <taxon>Methylobacteriaceae</taxon>
        <taxon>Methylobacterium</taxon>
    </lineage>
</organism>